<dbReference type="EMBL" id="AP026802">
    <property type="protein sequence ID" value="BDR57683.1"/>
    <property type="molecule type" value="Genomic_DNA"/>
</dbReference>
<feature type="transmembrane region" description="Helical" evidence="2">
    <location>
        <begin position="83"/>
        <end position="100"/>
    </location>
</feature>
<organism evidence="4 5">
    <name type="scientific">Xylocopilactobacillus apicola</name>
    <dbReference type="NCBI Taxonomy" id="2932184"/>
    <lineage>
        <taxon>Bacteria</taxon>
        <taxon>Bacillati</taxon>
        <taxon>Bacillota</taxon>
        <taxon>Bacilli</taxon>
        <taxon>Lactobacillales</taxon>
        <taxon>Lactobacillaceae</taxon>
        <taxon>Xylocopilactobacillus</taxon>
    </lineage>
</organism>
<evidence type="ECO:0000313" key="5">
    <source>
        <dbReference type="Proteomes" id="UP001321861"/>
    </source>
</evidence>
<keyword evidence="2" id="KW-0472">Membrane</keyword>
<keyword evidence="2" id="KW-0812">Transmembrane</keyword>
<dbReference type="Pfam" id="PF01381">
    <property type="entry name" value="HTH_3"/>
    <property type="match status" value="1"/>
</dbReference>
<keyword evidence="2" id="KW-1133">Transmembrane helix</keyword>
<protein>
    <submittedName>
        <fullName evidence="4">Transcriptional regulator</fullName>
    </submittedName>
</protein>
<proteinExistence type="predicted"/>
<keyword evidence="5" id="KW-1185">Reference proteome</keyword>
<sequence length="250" mass="29433">MILKEILKILRKKNGYSQEQIAKKVFVSIQAVSKWENGQSVPSIDNLLLLSDIYGISLDNLVSGSPFFKKPYIVGNKFSFKKGILYLFIWTLSSLFLTGFGYQPFYIFLIVLTIGLILVLPELFDDYWIININDLSIKKYSKNDFRKISQLLFYPEEEKIKYSDITNVEIIYKPKARISPFDIGFDNFYLKLRTKDKNYRLELDYSGAKILPQFINYIERHNVDVYDKNNVIELLIKGESLYEYFNQRIN</sequence>
<dbReference type="PANTHER" id="PTHR46558">
    <property type="entry name" value="TRACRIPTIONAL REGULATORY PROTEIN-RELATED-RELATED"/>
    <property type="match status" value="1"/>
</dbReference>
<dbReference type="KEGG" id="xap:XA3_01240"/>
<dbReference type="AlphaFoldDB" id="A0AAU9DR95"/>
<reference evidence="4 5" key="1">
    <citation type="journal article" date="2023" name="Microbiol. Spectr.">
        <title>Symbiosis of Carpenter Bees with Uncharacterized Lactic Acid Bacteria Showing NAD Auxotrophy.</title>
        <authorList>
            <person name="Kawasaki S."/>
            <person name="Ozawa K."/>
            <person name="Mori T."/>
            <person name="Yamamoto A."/>
            <person name="Ito M."/>
            <person name="Ohkuma M."/>
            <person name="Sakamoto M."/>
            <person name="Matsutani M."/>
        </authorList>
    </citation>
    <scope>NUCLEOTIDE SEQUENCE [LARGE SCALE GENOMIC DNA]</scope>
    <source>
        <strain evidence="4 5">XA3</strain>
    </source>
</reference>
<dbReference type="PROSITE" id="PS50943">
    <property type="entry name" value="HTH_CROC1"/>
    <property type="match status" value="1"/>
</dbReference>
<gene>
    <name evidence="4" type="ORF">XA3_01240</name>
</gene>
<feature type="transmembrane region" description="Helical" evidence="2">
    <location>
        <begin position="106"/>
        <end position="124"/>
    </location>
</feature>
<dbReference type="CDD" id="cd00093">
    <property type="entry name" value="HTH_XRE"/>
    <property type="match status" value="1"/>
</dbReference>
<evidence type="ECO:0000313" key="4">
    <source>
        <dbReference type="EMBL" id="BDR57683.1"/>
    </source>
</evidence>
<dbReference type="InterPro" id="IPR001387">
    <property type="entry name" value="Cro/C1-type_HTH"/>
</dbReference>
<evidence type="ECO:0000256" key="2">
    <source>
        <dbReference type="SAM" id="Phobius"/>
    </source>
</evidence>
<dbReference type="RefSeq" id="WP_317635634.1">
    <property type="nucleotide sequence ID" value="NZ_AP026802.1"/>
</dbReference>
<accession>A0AAU9DR95</accession>
<keyword evidence="1" id="KW-0238">DNA-binding</keyword>
<dbReference type="InterPro" id="IPR010982">
    <property type="entry name" value="Lambda_DNA-bd_dom_sf"/>
</dbReference>
<dbReference type="SUPFAM" id="SSF47413">
    <property type="entry name" value="lambda repressor-like DNA-binding domains"/>
    <property type="match status" value="1"/>
</dbReference>
<name>A0AAU9DR95_9LACO</name>
<dbReference type="Proteomes" id="UP001321861">
    <property type="component" value="Chromosome"/>
</dbReference>
<dbReference type="SMART" id="SM00530">
    <property type="entry name" value="HTH_XRE"/>
    <property type="match status" value="1"/>
</dbReference>
<dbReference type="GO" id="GO:0003677">
    <property type="term" value="F:DNA binding"/>
    <property type="evidence" value="ECO:0007669"/>
    <property type="project" value="UniProtKB-KW"/>
</dbReference>
<dbReference type="Gene3D" id="1.10.260.40">
    <property type="entry name" value="lambda repressor-like DNA-binding domains"/>
    <property type="match status" value="1"/>
</dbReference>
<evidence type="ECO:0000256" key="1">
    <source>
        <dbReference type="ARBA" id="ARBA00023125"/>
    </source>
</evidence>
<dbReference type="PANTHER" id="PTHR46558:SF4">
    <property type="entry name" value="DNA-BIDING PHAGE PROTEIN"/>
    <property type="match status" value="1"/>
</dbReference>
<evidence type="ECO:0000259" key="3">
    <source>
        <dbReference type="PROSITE" id="PS50943"/>
    </source>
</evidence>
<feature type="domain" description="HTH cro/C1-type" evidence="3">
    <location>
        <begin position="7"/>
        <end position="61"/>
    </location>
</feature>